<dbReference type="Gene3D" id="2.60.40.10">
    <property type="entry name" value="Immunoglobulins"/>
    <property type="match status" value="1"/>
</dbReference>
<dbReference type="GO" id="GO:0030246">
    <property type="term" value="F:carbohydrate binding"/>
    <property type="evidence" value="ECO:0007669"/>
    <property type="project" value="InterPro"/>
</dbReference>
<evidence type="ECO:0000256" key="1">
    <source>
        <dbReference type="ARBA" id="ARBA00004418"/>
    </source>
</evidence>
<dbReference type="InterPro" id="IPR013783">
    <property type="entry name" value="Ig-like_fold"/>
</dbReference>
<organism evidence="10 11">
    <name type="scientific">Pseudomonas syringae pv. ribicola</name>
    <dbReference type="NCBI Taxonomy" id="55398"/>
    <lineage>
        <taxon>Bacteria</taxon>
        <taxon>Pseudomonadati</taxon>
        <taxon>Pseudomonadota</taxon>
        <taxon>Gammaproteobacteria</taxon>
        <taxon>Pseudomonadales</taxon>
        <taxon>Pseudomonadaceae</taxon>
        <taxon>Pseudomonas</taxon>
    </lineage>
</organism>
<evidence type="ECO:0000256" key="8">
    <source>
        <dbReference type="SAM" id="MobiDB-lite"/>
    </source>
</evidence>
<dbReference type="AlphaFoldDB" id="A0A3M2VN48"/>
<keyword evidence="5 7" id="KW-0732">Signal</keyword>
<evidence type="ECO:0000256" key="3">
    <source>
        <dbReference type="ARBA" id="ARBA00009284"/>
    </source>
</evidence>
<dbReference type="GO" id="GO:0051274">
    <property type="term" value="P:beta-glucan biosynthetic process"/>
    <property type="evidence" value="ECO:0007669"/>
    <property type="project" value="TreeGrafter"/>
</dbReference>
<comment type="subcellular location">
    <subcellularLocation>
        <location evidence="1 7">Periplasm</location>
    </subcellularLocation>
</comment>
<dbReference type="InterPro" id="IPR014438">
    <property type="entry name" value="Glucan_biosyn_MdoG/MdoD"/>
</dbReference>
<protein>
    <recommendedName>
        <fullName evidence="4 7">Glucans biosynthesis protein G</fullName>
    </recommendedName>
</protein>
<name>A0A3M2VN48_PSESI</name>
<sequence>MGTVGPIGMTKAVLTSDWGIIKPIRSRNNARQPGIDSWPLVYSSVFRRGLLVIVSPCDAPKTPVKRLRSALLASSALVCLFSAGQLWAFSLDDVAAKAKEMAGQKFEAPRSNLPNELRDMKFADYQKIRFRDDKAEWAGDKTPFKVSFYHQGMHFDTPVKINEVTATSVDEIKYDASRFDFGGLNIDPKTTEKLGYAGFRVLYPINKDDKQDEIMTMLGASYFRVIGKGQVYGLSARGMAIDTASPSGEEFPRFKEFWIEKPGPDDNHLVIFALLDSPRATGAYQLTLRPGTNTLVDVKSRMFLRDKVNKLGVAPLTSMFLFGANQPSRVPNYRRELHDSSGLSIQAANGEWLWRPLNNPKHLSISSFSVENPRGFGLLQRGRDFSQYEDLDDRYDKRPSAWIEPKGDWGKGTVELVEIPTADETNDNIVAFWKPETLKAPGEEMAFDYRLHWTMQENSIHSPDLGWVKQTQRSIGDVRQSNLIRQPDGSLAFLVDFVGPVLAALPEDKTIRSQVTTDDNVELVENNLRYNPVTKGYRLTLRVKVKDAGKATEMRAYLLREIPAEPGKEPALLVSDKADEKKAAAKETAAKEAVKPAVAKESANDQVEIAKAEAPKPEAAKPEAGKADAAKADAAKADAAKVDVAKADAAKADVAKGKDGKEIQQPATEAAPTHPEPAKTLQVMTETWSYQLPSDE</sequence>
<dbReference type="PANTHER" id="PTHR30504:SF4">
    <property type="entry name" value="GLUCANS BIOSYNTHESIS PROTEIN G"/>
    <property type="match status" value="1"/>
</dbReference>
<accession>A0A3M2VN48</accession>
<keyword evidence="6 7" id="KW-0574">Periplasm</keyword>
<feature type="domain" description="Glucan biosynthesis periplasmic MdoG C-terminal" evidence="9">
    <location>
        <begin position="89"/>
        <end position="560"/>
    </location>
</feature>
<gene>
    <name evidence="7" type="primary">opgG</name>
    <name evidence="10" type="ORF">ALQ95_100016</name>
</gene>
<dbReference type="SUPFAM" id="SSF74650">
    <property type="entry name" value="Galactose mutarotase-like"/>
    <property type="match status" value="1"/>
</dbReference>
<dbReference type="EMBL" id="RBNR01000313">
    <property type="protein sequence ID" value="RML39848.1"/>
    <property type="molecule type" value="Genomic_DNA"/>
</dbReference>
<evidence type="ECO:0000256" key="7">
    <source>
        <dbReference type="HAMAP-Rule" id="MF_01069"/>
    </source>
</evidence>
<dbReference type="InterPro" id="IPR011013">
    <property type="entry name" value="Gal_mutarotase_sf_dom"/>
</dbReference>
<evidence type="ECO:0000256" key="5">
    <source>
        <dbReference type="ARBA" id="ARBA00022729"/>
    </source>
</evidence>
<evidence type="ECO:0000313" key="10">
    <source>
        <dbReference type="EMBL" id="RML39848.1"/>
    </source>
</evidence>
<evidence type="ECO:0000259" key="9">
    <source>
        <dbReference type="Pfam" id="PF04349"/>
    </source>
</evidence>
<dbReference type="GO" id="GO:0003824">
    <property type="term" value="F:catalytic activity"/>
    <property type="evidence" value="ECO:0007669"/>
    <property type="project" value="InterPro"/>
</dbReference>
<comment type="caution">
    <text evidence="10">The sequence shown here is derived from an EMBL/GenBank/DDBJ whole genome shotgun (WGS) entry which is preliminary data.</text>
</comment>
<feature type="region of interest" description="Disordered" evidence="8">
    <location>
        <begin position="595"/>
        <end position="679"/>
    </location>
</feature>
<dbReference type="Pfam" id="PF04349">
    <property type="entry name" value="MdoG"/>
    <property type="match status" value="1"/>
</dbReference>
<dbReference type="InterPro" id="IPR007444">
    <property type="entry name" value="Glucan_biosyn_MdoG_C"/>
</dbReference>
<comment type="pathway">
    <text evidence="2 7">Glycan metabolism; osmoregulated periplasmic glucan (OPG) biosynthesis.</text>
</comment>
<dbReference type="UniPathway" id="UPA00637"/>
<dbReference type="InterPro" id="IPR014718">
    <property type="entry name" value="GH-type_carb-bd"/>
</dbReference>
<feature type="compositionally biased region" description="Basic and acidic residues" evidence="8">
    <location>
        <begin position="608"/>
        <end position="662"/>
    </location>
</feature>
<dbReference type="FunFam" id="2.70.98.10:FF:000001">
    <property type="entry name" value="Glucans biosynthesis protein G"/>
    <property type="match status" value="1"/>
</dbReference>
<dbReference type="Gene3D" id="2.70.98.10">
    <property type="match status" value="1"/>
</dbReference>
<dbReference type="InterPro" id="IPR023704">
    <property type="entry name" value="MdoG_OpgG"/>
</dbReference>
<dbReference type="Proteomes" id="UP000280292">
    <property type="component" value="Unassembled WGS sequence"/>
</dbReference>
<comment type="similarity">
    <text evidence="3 7">Belongs to the OpgD/OpgG family.</text>
</comment>
<dbReference type="GO" id="GO:0030288">
    <property type="term" value="C:outer membrane-bounded periplasmic space"/>
    <property type="evidence" value="ECO:0007669"/>
    <property type="project" value="TreeGrafter"/>
</dbReference>
<evidence type="ECO:0000256" key="2">
    <source>
        <dbReference type="ARBA" id="ARBA00005001"/>
    </source>
</evidence>
<dbReference type="PANTHER" id="PTHR30504">
    <property type="entry name" value="GLUCANS BIOSYNTHESIS PROTEIN"/>
    <property type="match status" value="1"/>
</dbReference>
<dbReference type="InterPro" id="IPR014756">
    <property type="entry name" value="Ig_E-set"/>
</dbReference>
<evidence type="ECO:0000256" key="4">
    <source>
        <dbReference type="ARBA" id="ARBA00015376"/>
    </source>
</evidence>
<dbReference type="SUPFAM" id="SSF81296">
    <property type="entry name" value="E set domains"/>
    <property type="match status" value="1"/>
</dbReference>
<comment type="function">
    <text evidence="7">Involved in the biosynthesis of osmoregulated periplasmic glucans (OPGs).</text>
</comment>
<evidence type="ECO:0000313" key="11">
    <source>
        <dbReference type="Proteomes" id="UP000280292"/>
    </source>
</evidence>
<evidence type="ECO:0000256" key="6">
    <source>
        <dbReference type="ARBA" id="ARBA00022764"/>
    </source>
</evidence>
<reference evidence="10 11" key="1">
    <citation type="submission" date="2018-08" db="EMBL/GenBank/DDBJ databases">
        <title>Recombination of ecologically and evolutionarily significant loci maintains genetic cohesion in the Pseudomonas syringae species complex.</title>
        <authorList>
            <person name="Dillon M."/>
            <person name="Thakur S."/>
            <person name="Almeida R.N.D."/>
            <person name="Weir B.S."/>
            <person name="Guttman D.S."/>
        </authorList>
    </citation>
    <scope>NUCLEOTIDE SEQUENCE [LARGE SCALE GENOMIC DNA]</scope>
    <source>
        <strain evidence="10 11">ICMP 3883</strain>
    </source>
</reference>
<dbReference type="HAMAP" id="MF_01069">
    <property type="entry name" value="MdoG_OpgG"/>
    <property type="match status" value="1"/>
</dbReference>
<proteinExistence type="inferred from homology"/>